<dbReference type="RefSeq" id="XP_001446756.1">
    <property type="nucleotide sequence ID" value="XM_001446719.1"/>
</dbReference>
<reference evidence="1 2" key="1">
    <citation type="journal article" date="2006" name="Nature">
        <title>Global trends of whole-genome duplications revealed by the ciliate Paramecium tetraurelia.</title>
        <authorList>
            <consortium name="Genoscope"/>
            <person name="Aury J.-M."/>
            <person name="Jaillon O."/>
            <person name="Duret L."/>
            <person name="Noel B."/>
            <person name="Jubin C."/>
            <person name="Porcel B.M."/>
            <person name="Segurens B."/>
            <person name="Daubin V."/>
            <person name="Anthouard V."/>
            <person name="Aiach N."/>
            <person name="Arnaiz O."/>
            <person name="Billaut A."/>
            <person name="Beisson J."/>
            <person name="Blanc I."/>
            <person name="Bouhouche K."/>
            <person name="Camara F."/>
            <person name="Duharcourt S."/>
            <person name="Guigo R."/>
            <person name="Gogendeau D."/>
            <person name="Katinka M."/>
            <person name="Keller A.-M."/>
            <person name="Kissmehl R."/>
            <person name="Klotz C."/>
            <person name="Koll F."/>
            <person name="Le Moue A."/>
            <person name="Lepere C."/>
            <person name="Malinsky S."/>
            <person name="Nowacki M."/>
            <person name="Nowak J.K."/>
            <person name="Plattner H."/>
            <person name="Poulain J."/>
            <person name="Ruiz F."/>
            <person name="Serrano V."/>
            <person name="Zagulski M."/>
            <person name="Dessen P."/>
            <person name="Betermier M."/>
            <person name="Weissenbach J."/>
            <person name="Scarpelli C."/>
            <person name="Schachter V."/>
            <person name="Sperling L."/>
            <person name="Meyer E."/>
            <person name="Cohen J."/>
            <person name="Wincker P."/>
        </authorList>
    </citation>
    <scope>NUCLEOTIDE SEQUENCE [LARGE SCALE GENOMIC DNA]</scope>
    <source>
        <strain evidence="1 2">Stock d4-2</strain>
    </source>
</reference>
<dbReference type="InParanoid" id="A0D8J2"/>
<dbReference type="AlphaFoldDB" id="A0D8J2"/>
<accession>A0D8J2</accession>
<dbReference type="KEGG" id="ptm:GSPATT00014305001"/>
<proteinExistence type="predicted"/>
<sequence>MKKYVLLNDKMVEEIAQNLNYKVLVKLIHLTTPYNTTVFKDYEYPSGHLYAILVYLTGEQRQYYYQGLLKLENLFQNSQSLLYVYWSQYCQITIYQNKNIDTSILHLVHLGILGQYLDNFDELNQYYNYLHVKSINEQLHTFTVYEGSGAKIRIILDLKCVLKLF</sequence>
<dbReference type="Proteomes" id="UP000000600">
    <property type="component" value="Unassembled WGS sequence"/>
</dbReference>
<dbReference type="HOGENOM" id="CLU_1613991_0_0_1"/>
<name>A0D8J2_PARTE</name>
<dbReference type="EMBL" id="CT868330">
    <property type="protein sequence ID" value="CAK79359.1"/>
    <property type="molecule type" value="Genomic_DNA"/>
</dbReference>
<keyword evidence="2" id="KW-1185">Reference proteome</keyword>
<organism evidence="1 2">
    <name type="scientific">Paramecium tetraurelia</name>
    <dbReference type="NCBI Taxonomy" id="5888"/>
    <lineage>
        <taxon>Eukaryota</taxon>
        <taxon>Sar</taxon>
        <taxon>Alveolata</taxon>
        <taxon>Ciliophora</taxon>
        <taxon>Intramacronucleata</taxon>
        <taxon>Oligohymenophorea</taxon>
        <taxon>Peniculida</taxon>
        <taxon>Parameciidae</taxon>
        <taxon>Paramecium</taxon>
    </lineage>
</organism>
<evidence type="ECO:0000313" key="1">
    <source>
        <dbReference type="EMBL" id="CAK79359.1"/>
    </source>
</evidence>
<evidence type="ECO:0000313" key="2">
    <source>
        <dbReference type="Proteomes" id="UP000000600"/>
    </source>
</evidence>
<protein>
    <submittedName>
        <fullName evidence="1">Uncharacterized protein</fullName>
    </submittedName>
</protein>
<gene>
    <name evidence="1" type="ORF">GSPATT00014305001</name>
</gene>
<dbReference type="GeneID" id="5032540"/>